<reference evidence="2 3" key="1">
    <citation type="submission" date="2024-04" db="EMBL/GenBank/DDBJ databases">
        <title>Draft genome sequence of Pseudoxanthomonas putridarboris WD12.</title>
        <authorList>
            <person name="Oh J."/>
        </authorList>
    </citation>
    <scope>NUCLEOTIDE SEQUENCE [LARGE SCALE GENOMIC DNA]</scope>
    <source>
        <strain evidence="2 3">WD12</strain>
    </source>
</reference>
<evidence type="ECO:0000313" key="3">
    <source>
        <dbReference type="Proteomes" id="UP001459204"/>
    </source>
</evidence>
<proteinExistence type="predicted"/>
<evidence type="ECO:0008006" key="4">
    <source>
        <dbReference type="Google" id="ProtNLM"/>
    </source>
</evidence>
<protein>
    <recommendedName>
        <fullName evidence="4">Lipid/polyisoprenoid-binding YceI-like domain-containing protein</fullName>
    </recommendedName>
</protein>
<dbReference type="Proteomes" id="UP001459204">
    <property type="component" value="Unassembled WGS sequence"/>
</dbReference>
<gene>
    <name evidence="2" type="ORF">AAD027_16120</name>
</gene>
<feature type="region of interest" description="Disordered" evidence="1">
    <location>
        <begin position="44"/>
        <end position="84"/>
    </location>
</feature>
<accession>A0ABU9J3Q3</accession>
<feature type="compositionally biased region" description="Low complexity" evidence="1">
    <location>
        <begin position="44"/>
        <end position="53"/>
    </location>
</feature>
<comment type="caution">
    <text evidence="2">The sequence shown here is derived from an EMBL/GenBank/DDBJ whole genome shotgun (WGS) entry which is preliminary data.</text>
</comment>
<name>A0ABU9J3Q3_9GAMM</name>
<sequence>MIDKSGAAVDREERRWRIDAMAWLCGGLMALALMACSKTEPVQAAPAQPTAPQSESVRSGAAQPAPTDSDDAVPGTEEGDAGPASHAFELRISLSKEAAEKLESSKEGAVAFFSYAGDPAPGTGEAFVDELGQIDLGQAEEDITGKSEVMIDGRALKVDRLRYVRGEPRVNVNIASARRVFEDNILDCDSFDDDLKVAIAAPVVLHCKLLDWPAKRIR</sequence>
<evidence type="ECO:0000256" key="1">
    <source>
        <dbReference type="SAM" id="MobiDB-lite"/>
    </source>
</evidence>
<organism evidence="2 3">
    <name type="scientific">Pseudoxanthomonas putridarboris</name>
    <dbReference type="NCBI Taxonomy" id="752605"/>
    <lineage>
        <taxon>Bacteria</taxon>
        <taxon>Pseudomonadati</taxon>
        <taxon>Pseudomonadota</taxon>
        <taxon>Gammaproteobacteria</taxon>
        <taxon>Lysobacterales</taxon>
        <taxon>Lysobacteraceae</taxon>
        <taxon>Pseudoxanthomonas</taxon>
    </lineage>
</organism>
<dbReference type="RefSeq" id="WP_341727055.1">
    <property type="nucleotide sequence ID" value="NZ_JBBWWT010000009.1"/>
</dbReference>
<dbReference type="EMBL" id="JBBWWT010000009">
    <property type="protein sequence ID" value="MEL1265882.1"/>
    <property type="molecule type" value="Genomic_DNA"/>
</dbReference>
<keyword evidence="3" id="KW-1185">Reference proteome</keyword>
<evidence type="ECO:0000313" key="2">
    <source>
        <dbReference type="EMBL" id="MEL1265882.1"/>
    </source>
</evidence>